<feature type="region of interest" description="Disordered" evidence="1">
    <location>
        <begin position="202"/>
        <end position="222"/>
    </location>
</feature>
<evidence type="ECO:0000256" key="1">
    <source>
        <dbReference type="SAM" id="MobiDB-lite"/>
    </source>
</evidence>
<evidence type="ECO:0000313" key="3">
    <source>
        <dbReference type="EMBL" id="KAF5336799.1"/>
    </source>
</evidence>
<name>A0A8H5C7Y0_9AGAR</name>
<dbReference type="EMBL" id="JAACJM010000220">
    <property type="protein sequence ID" value="KAF5336799.1"/>
    <property type="molecule type" value="Genomic_DNA"/>
</dbReference>
<dbReference type="InterPro" id="IPR025476">
    <property type="entry name" value="Helitron_helicase-like"/>
</dbReference>
<dbReference type="PANTHER" id="PTHR45786:SF74">
    <property type="entry name" value="ATP-DEPENDENT DNA HELICASE"/>
    <property type="match status" value="1"/>
</dbReference>
<comment type="caution">
    <text evidence="3">The sequence shown here is derived from an EMBL/GenBank/DDBJ whole genome shotgun (WGS) entry which is preliminary data.</text>
</comment>
<protein>
    <recommendedName>
        <fullName evidence="2">Helitron helicase-like domain-containing protein</fullName>
    </recommendedName>
</protein>
<organism evidence="3 4">
    <name type="scientific">Tetrapyrgos nigripes</name>
    <dbReference type="NCBI Taxonomy" id="182062"/>
    <lineage>
        <taxon>Eukaryota</taxon>
        <taxon>Fungi</taxon>
        <taxon>Dikarya</taxon>
        <taxon>Basidiomycota</taxon>
        <taxon>Agaricomycotina</taxon>
        <taxon>Agaricomycetes</taxon>
        <taxon>Agaricomycetidae</taxon>
        <taxon>Agaricales</taxon>
        <taxon>Marasmiineae</taxon>
        <taxon>Marasmiaceae</taxon>
        <taxon>Tetrapyrgos</taxon>
    </lineage>
</organism>
<keyword evidence="4" id="KW-1185">Reference proteome</keyword>
<evidence type="ECO:0000259" key="2">
    <source>
        <dbReference type="Pfam" id="PF14214"/>
    </source>
</evidence>
<feature type="domain" description="Helitron helicase-like" evidence="2">
    <location>
        <begin position="170"/>
        <end position="333"/>
    </location>
</feature>
<dbReference type="AlphaFoldDB" id="A0A8H5C7Y0"/>
<sequence length="381" mass="43137">MSSNFMKFDDGVSAVMLNGGRTYHRLIPGNEGDHAVQWFIHDQSMFARHGLEQGIPPGWTDLILCSLQRVNPFIPVLQSFSTHNLNATPKLALHHRKTKPVQSGHPHHRFLDILSPFVEPLHYLLLLPYENLGWSPERCTIASPSHPSCKFSQMRHYHIQYFINAATMSSFSQLTGEWLVNAWSVIEEMRLTYIHLNQHSVDGEAEESSEDHEAVNSYHSDGDSAPVDDIHLPASFIHSPAWTAANIADCLALCKALGPVSLFITHTCNPEWLEMFSQLKPGQTANDCPDIVIHVYQQHFQAFIDELKKCLGGVKYIITVQEFQKCGLSHPHVAICLKEMPKLLHEIDIFISCKSPRTEGSLHVAVLKHMTHCHNPQKKYH</sequence>
<gene>
    <name evidence="3" type="ORF">D9758_015855</name>
</gene>
<evidence type="ECO:0000313" key="4">
    <source>
        <dbReference type="Proteomes" id="UP000559256"/>
    </source>
</evidence>
<accession>A0A8H5C7Y0</accession>
<dbReference type="OrthoDB" id="2902485at2759"/>
<dbReference type="Pfam" id="PF14214">
    <property type="entry name" value="Helitron_like_N"/>
    <property type="match status" value="1"/>
</dbReference>
<proteinExistence type="predicted"/>
<dbReference type="Proteomes" id="UP000559256">
    <property type="component" value="Unassembled WGS sequence"/>
</dbReference>
<reference evidence="3 4" key="1">
    <citation type="journal article" date="2020" name="ISME J.">
        <title>Uncovering the hidden diversity of litter-decomposition mechanisms in mushroom-forming fungi.</title>
        <authorList>
            <person name="Floudas D."/>
            <person name="Bentzer J."/>
            <person name="Ahren D."/>
            <person name="Johansson T."/>
            <person name="Persson P."/>
            <person name="Tunlid A."/>
        </authorList>
    </citation>
    <scope>NUCLEOTIDE SEQUENCE [LARGE SCALE GENOMIC DNA]</scope>
    <source>
        <strain evidence="3 4">CBS 291.85</strain>
    </source>
</reference>
<dbReference type="PANTHER" id="PTHR45786">
    <property type="entry name" value="DNA BINDING PROTEIN-LIKE"/>
    <property type="match status" value="1"/>
</dbReference>